<organism evidence="2 3">
    <name type="scientific">Oryza sativa subsp. japonica</name>
    <name type="common">Rice</name>
    <dbReference type="NCBI Taxonomy" id="39947"/>
    <lineage>
        <taxon>Eukaryota</taxon>
        <taxon>Viridiplantae</taxon>
        <taxon>Streptophyta</taxon>
        <taxon>Embryophyta</taxon>
        <taxon>Tracheophyta</taxon>
        <taxon>Spermatophyta</taxon>
        <taxon>Magnoliopsida</taxon>
        <taxon>Liliopsida</taxon>
        <taxon>Poales</taxon>
        <taxon>Poaceae</taxon>
        <taxon>BOP clade</taxon>
        <taxon>Oryzoideae</taxon>
        <taxon>Oryzeae</taxon>
        <taxon>Oryzinae</taxon>
        <taxon>Oryza</taxon>
        <taxon>Oryza sativa</taxon>
    </lineage>
</organism>
<feature type="compositionally biased region" description="Basic and acidic residues" evidence="1">
    <location>
        <begin position="101"/>
        <end position="132"/>
    </location>
</feature>
<feature type="compositionally biased region" description="Basic residues" evidence="1">
    <location>
        <begin position="59"/>
        <end position="73"/>
    </location>
</feature>
<name>Q8S5F0_ORYSJ</name>
<reference evidence="3" key="1">
    <citation type="journal article" date="2005" name="Nature">
        <title>The map-based sequence of the rice genome.</title>
        <authorList>
            <consortium name="International rice genome sequencing project (IRGSP)"/>
            <person name="Matsumoto T."/>
            <person name="Wu J."/>
            <person name="Kanamori H."/>
            <person name="Katayose Y."/>
            <person name="Fujisawa M."/>
            <person name="Namiki N."/>
            <person name="Mizuno H."/>
            <person name="Yamamoto K."/>
            <person name="Antonio B.A."/>
            <person name="Baba T."/>
            <person name="Sakata K."/>
            <person name="Nagamura Y."/>
            <person name="Aoki H."/>
            <person name="Arikawa K."/>
            <person name="Arita K."/>
            <person name="Bito T."/>
            <person name="Chiden Y."/>
            <person name="Fujitsuka N."/>
            <person name="Fukunaka R."/>
            <person name="Hamada M."/>
            <person name="Harada C."/>
            <person name="Hayashi A."/>
            <person name="Hijishita S."/>
            <person name="Honda M."/>
            <person name="Hosokawa S."/>
            <person name="Ichikawa Y."/>
            <person name="Idonuma A."/>
            <person name="Iijima M."/>
            <person name="Ikeda M."/>
            <person name="Ikeno M."/>
            <person name="Ito K."/>
            <person name="Ito S."/>
            <person name="Ito T."/>
            <person name="Ito Y."/>
            <person name="Ito Y."/>
            <person name="Iwabuchi A."/>
            <person name="Kamiya K."/>
            <person name="Karasawa W."/>
            <person name="Kurita K."/>
            <person name="Katagiri S."/>
            <person name="Kikuta A."/>
            <person name="Kobayashi H."/>
            <person name="Kobayashi N."/>
            <person name="Machita K."/>
            <person name="Maehara T."/>
            <person name="Masukawa M."/>
            <person name="Mizubayashi T."/>
            <person name="Mukai Y."/>
            <person name="Nagasaki H."/>
            <person name="Nagata Y."/>
            <person name="Naito S."/>
            <person name="Nakashima M."/>
            <person name="Nakama Y."/>
            <person name="Nakamichi Y."/>
            <person name="Nakamura M."/>
            <person name="Meguro A."/>
            <person name="Negishi M."/>
            <person name="Ohta I."/>
            <person name="Ohta T."/>
            <person name="Okamoto M."/>
            <person name="Ono N."/>
            <person name="Saji S."/>
            <person name="Sakaguchi M."/>
            <person name="Sakai K."/>
            <person name="Shibata M."/>
            <person name="Shimokawa T."/>
            <person name="Song J."/>
            <person name="Takazaki Y."/>
            <person name="Terasawa K."/>
            <person name="Tsugane M."/>
            <person name="Tsuji K."/>
            <person name="Ueda S."/>
            <person name="Waki K."/>
            <person name="Yamagata H."/>
            <person name="Yamamoto M."/>
            <person name="Yamamoto S."/>
            <person name="Yamane H."/>
            <person name="Yoshiki S."/>
            <person name="Yoshihara R."/>
            <person name="Yukawa K."/>
            <person name="Zhong H."/>
            <person name="Yano M."/>
            <person name="Yuan Q."/>
            <person name="Ouyang S."/>
            <person name="Liu J."/>
            <person name="Jones K.M."/>
            <person name="Gansberger K."/>
            <person name="Moffat K."/>
            <person name="Hill J."/>
            <person name="Bera J."/>
            <person name="Fadrosh D."/>
            <person name="Jin S."/>
            <person name="Johri S."/>
            <person name="Kim M."/>
            <person name="Overton L."/>
            <person name="Reardon M."/>
            <person name="Tsitrin T."/>
            <person name="Vuong H."/>
            <person name="Weaver B."/>
            <person name="Ciecko A."/>
            <person name="Tallon L."/>
            <person name="Jackson J."/>
            <person name="Pai G."/>
            <person name="Aken S.V."/>
            <person name="Utterback T."/>
            <person name="Reidmuller S."/>
            <person name="Feldblyum T."/>
            <person name="Hsiao J."/>
            <person name="Zismann V."/>
            <person name="Iobst S."/>
            <person name="de Vazeille A.R."/>
            <person name="Buell C.R."/>
            <person name="Ying K."/>
            <person name="Li Y."/>
            <person name="Lu T."/>
            <person name="Huang Y."/>
            <person name="Zhao Q."/>
            <person name="Feng Q."/>
            <person name="Zhang L."/>
            <person name="Zhu J."/>
            <person name="Weng Q."/>
            <person name="Mu J."/>
            <person name="Lu Y."/>
            <person name="Fan D."/>
            <person name="Liu Y."/>
            <person name="Guan J."/>
            <person name="Zhang Y."/>
            <person name="Yu S."/>
            <person name="Liu X."/>
            <person name="Zhang Y."/>
            <person name="Hong G."/>
            <person name="Han B."/>
            <person name="Choisne N."/>
            <person name="Demange N."/>
            <person name="Orjeda G."/>
            <person name="Samain S."/>
            <person name="Cattolico L."/>
            <person name="Pelletier E."/>
            <person name="Couloux A."/>
            <person name="Segurens B."/>
            <person name="Wincker P."/>
            <person name="D'Hont A."/>
            <person name="Scarpelli C."/>
            <person name="Weissenbach J."/>
            <person name="Salanoubat M."/>
            <person name="Quetier F."/>
            <person name="Yu Y."/>
            <person name="Kim H.R."/>
            <person name="Rambo T."/>
            <person name="Currie J."/>
            <person name="Collura K."/>
            <person name="Luo M."/>
            <person name="Yang T."/>
            <person name="Ammiraju J.S.S."/>
            <person name="Engler F."/>
            <person name="Soderlund C."/>
            <person name="Wing R.A."/>
            <person name="Palmer L.E."/>
            <person name="de la Bastide M."/>
            <person name="Spiegel L."/>
            <person name="Nascimento L."/>
            <person name="Zutavern T."/>
            <person name="O'Shaughnessy A."/>
            <person name="Dike S."/>
            <person name="Dedhia N."/>
            <person name="Preston R."/>
            <person name="Balija V."/>
            <person name="McCombie W.R."/>
            <person name="Chow T."/>
            <person name="Chen H."/>
            <person name="Chung M."/>
            <person name="Chen C."/>
            <person name="Shaw J."/>
            <person name="Wu H."/>
            <person name="Hsiao K."/>
            <person name="Chao Y."/>
            <person name="Chu M."/>
            <person name="Cheng C."/>
            <person name="Hour A."/>
            <person name="Lee P."/>
            <person name="Lin S."/>
            <person name="Lin Y."/>
            <person name="Liou J."/>
            <person name="Liu S."/>
            <person name="Hsing Y."/>
            <person name="Raghuvanshi S."/>
            <person name="Mohanty A."/>
            <person name="Bharti A.K."/>
            <person name="Gaur A."/>
            <person name="Gupta V."/>
            <person name="Kumar D."/>
            <person name="Ravi V."/>
            <person name="Vij S."/>
            <person name="Kapur A."/>
            <person name="Khurana P."/>
            <person name="Khurana P."/>
            <person name="Khurana J.P."/>
            <person name="Tyagi A.K."/>
            <person name="Gaikwad K."/>
            <person name="Singh A."/>
            <person name="Dalal V."/>
            <person name="Srivastava S."/>
            <person name="Dixit A."/>
            <person name="Pal A.K."/>
            <person name="Ghazi I.A."/>
            <person name="Yadav M."/>
            <person name="Pandit A."/>
            <person name="Bhargava A."/>
            <person name="Sureshbabu K."/>
            <person name="Batra K."/>
            <person name="Sharma T.R."/>
            <person name="Mohapatra T."/>
            <person name="Singh N.K."/>
            <person name="Messing J."/>
            <person name="Nelson A.B."/>
            <person name="Fuks G."/>
            <person name="Kavchok S."/>
            <person name="Keizer G."/>
            <person name="Linton E."/>
            <person name="Llaca V."/>
            <person name="Song R."/>
            <person name="Tanyolac B."/>
            <person name="Young S."/>
            <person name="Ho-Il K."/>
            <person name="Hahn J.H."/>
            <person name="Sangsakoo G."/>
            <person name="Vanavichit A."/>
            <person name="de Mattos Luiz.A.T."/>
            <person name="Zimmer P.D."/>
            <person name="Malone G."/>
            <person name="Dellagostin O."/>
            <person name="de Oliveira A.C."/>
            <person name="Bevan M."/>
            <person name="Bancroft I."/>
            <person name="Minx P."/>
            <person name="Cordum H."/>
            <person name="Wilson R."/>
            <person name="Cheng Z."/>
            <person name="Jin W."/>
            <person name="Jiang J."/>
            <person name="Leong S.A."/>
            <person name="Iwama H."/>
            <person name="Gojobori T."/>
            <person name="Itoh T."/>
            <person name="Niimura Y."/>
            <person name="Fujii Y."/>
            <person name="Habara T."/>
            <person name="Sakai H."/>
            <person name="Sato Y."/>
            <person name="Wilson G."/>
            <person name="Kumar K."/>
            <person name="McCouch S."/>
            <person name="Juretic N."/>
            <person name="Hoen D."/>
            <person name="Wright S."/>
            <person name="Bruskiewich R."/>
            <person name="Bureau T."/>
            <person name="Miyao A."/>
            <person name="Hirochika H."/>
            <person name="Nishikawa T."/>
            <person name="Kadowaki K."/>
            <person name="Sugiura M."/>
            <person name="Burr B."/>
            <person name="Sasaki T."/>
        </authorList>
    </citation>
    <scope>NUCLEOTIDE SEQUENCE [LARGE SCALE GENOMIC DNA]</scope>
    <source>
        <strain evidence="3">cv. Nipponbare</strain>
    </source>
</reference>
<reference evidence="3" key="2">
    <citation type="journal article" date="2008" name="Nucleic Acids Res.">
        <title>The rice annotation project database (RAP-DB): 2008 update.</title>
        <authorList>
            <consortium name="The rice annotation project (RAP)"/>
        </authorList>
    </citation>
    <scope>GENOME REANNOTATION</scope>
    <source>
        <strain evidence="3">cv. Nipponbare</strain>
    </source>
</reference>
<dbReference type="EMBL" id="AC113339">
    <property type="protein sequence ID" value="AAM08868.1"/>
    <property type="molecule type" value="Genomic_DNA"/>
</dbReference>
<feature type="compositionally biased region" description="Basic and acidic residues" evidence="1">
    <location>
        <begin position="148"/>
        <end position="166"/>
    </location>
</feature>
<accession>Q8S5F0</accession>
<evidence type="ECO:0000313" key="3">
    <source>
        <dbReference type="Proteomes" id="UP000000763"/>
    </source>
</evidence>
<sequence length="166" mass="18052">MRAPHGSDSGGGPRWSGSTDRERGSAPRGADVAPTRRPRGSHAGDRTDGPDPLGVDGWRRRRHAAGAHGRLKLTRWPWSAAARRDATATQGGERPMAGSGGDRRRAAVHFERRRHDSERQGSGAKREREKTTGRCSPGFGRHGATANGDEKRPRDDDERRTFSGTS</sequence>
<dbReference type="Proteomes" id="UP000000763">
    <property type="component" value="Chromosome 10"/>
</dbReference>
<feature type="region of interest" description="Disordered" evidence="1">
    <location>
        <begin position="1"/>
        <end position="166"/>
    </location>
</feature>
<proteinExistence type="predicted"/>
<gene>
    <name evidence="2" type="primary">OSJNBb0047B19.14</name>
</gene>
<dbReference type="AlphaFoldDB" id="Q8S5F0"/>
<protein>
    <submittedName>
        <fullName evidence="2">Uncharacterized protein</fullName>
    </submittedName>
</protein>
<evidence type="ECO:0000256" key="1">
    <source>
        <dbReference type="SAM" id="MobiDB-lite"/>
    </source>
</evidence>
<evidence type="ECO:0000313" key="2">
    <source>
        <dbReference type="EMBL" id="AAM08868.1"/>
    </source>
</evidence>